<dbReference type="EMBL" id="CAFBMT010000037">
    <property type="protein sequence ID" value="CAB4958127.1"/>
    <property type="molecule type" value="Genomic_DNA"/>
</dbReference>
<evidence type="ECO:0000313" key="5">
    <source>
        <dbReference type="EMBL" id="CAB4958127.1"/>
    </source>
</evidence>
<dbReference type="EMBL" id="CAEZYF010000040">
    <property type="protein sequence ID" value="CAB4749937.1"/>
    <property type="molecule type" value="Genomic_DNA"/>
</dbReference>
<evidence type="ECO:0000313" key="2">
    <source>
        <dbReference type="EMBL" id="CAB4749937.1"/>
    </source>
</evidence>
<protein>
    <submittedName>
        <fullName evidence="1">Unannotated protein</fullName>
    </submittedName>
</protein>
<evidence type="ECO:0000313" key="1">
    <source>
        <dbReference type="EMBL" id="CAB4365749.1"/>
    </source>
</evidence>
<dbReference type="EMBL" id="CAFAAV010000002">
    <property type="protein sequence ID" value="CAB4800027.1"/>
    <property type="molecule type" value="Genomic_DNA"/>
</dbReference>
<dbReference type="EMBL" id="CAFBIY010000002">
    <property type="protein sequence ID" value="CAB4846025.1"/>
    <property type="molecule type" value="Genomic_DNA"/>
</dbReference>
<name>A0A6J6AC12_9ZZZZ</name>
<proteinExistence type="predicted"/>
<organism evidence="1">
    <name type="scientific">freshwater metagenome</name>
    <dbReference type="NCBI Taxonomy" id="449393"/>
    <lineage>
        <taxon>unclassified sequences</taxon>
        <taxon>metagenomes</taxon>
        <taxon>ecological metagenomes</taxon>
    </lineage>
</organism>
<accession>A0A6J6AC12</accession>
<gene>
    <name evidence="2" type="ORF">UFOPK2656_03482</name>
    <name evidence="3" type="ORF">UFOPK3099_00061</name>
    <name evidence="4" type="ORF">UFOPK3267_00058</name>
    <name evidence="5" type="ORF">UFOPK3651_03328</name>
    <name evidence="1" type="ORF">UFOPK4189_03491</name>
</gene>
<dbReference type="AlphaFoldDB" id="A0A6J6AC12"/>
<dbReference type="EMBL" id="CAESGF010000045">
    <property type="protein sequence ID" value="CAB4365749.1"/>
    <property type="molecule type" value="Genomic_DNA"/>
</dbReference>
<evidence type="ECO:0000313" key="4">
    <source>
        <dbReference type="EMBL" id="CAB4846025.1"/>
    </source>
</evidence>
<reference evidence="1" key="1">
    <citation type="submission" date="2020-05" db="EMBL/GenBank/DDBJ databases">
        <authorList>
            <person name="Chiriac C."/>
            <person name="Salcher M."/>
            <person name="Ghai R."/>
            <person name="Kavagutti S V."/>
        </authorList>
    </citation>
    <scope>NUCLEOTIDE SEQUENCE</scope>
</reference>
<evidence type="ECO:0000313" key="3">
    <source>
        <dbReference type="EMBL" id="CAB4800027.1"/>
    </source>
</evidence>
<sequence>MSALQAPATPPALMRTWTGRDPASVVRMRAADLPGMVSLPVRAIDPSLPTPIWASDPALGPTDVSVVRRETIAKLQASDWSRIQPGSTVNLIANPHGFFLCGEAYLVMLEETQRYLVATRQCTVRLRIAESMGHIENPDWMRIYDLRNRFGDAEECPQIGRGVQIDTKVGPFWLTRDLFSADHFVHTHVAEMREGYLHRMIDRLHKPFGMAYTRLETRSAYHFGWGPRTGQLVARAVFDSDYVQQRYAGTIVLDTTPEGVIGVDADLDLDAVNARITRGVLRHYGTLMRLMGEIKDANVVFDGHGCHMYAYGGGIAFDCLMYGQVDFLDLDNLALLKGFASRLPETPGLTMEFNPAIKAQIMNYMAGGVPYTMMTRRLPTYLVEGEAANWLIDDPASPWLGDRAHIMPDLPAAVAAARAATGTDHLIVFDSTPGALNMSESLGRFLLERAPAVAEHVHTHALPKWLAQRGLS</sequence>